<organism evidence="2 3">
    <name type="scientific">Kuraishia capsulata CBS 1993</name>
    <dbReference type="NCBI Taxonomy" id="1382522"/>
    <lineage>
        <taxon>Eukaryota</taxon>
        <taxon>Fungi</taxon>
        <taxon>Dikarya</taxon>
        <taxon>Ascomycota</taxon>
        <taxon>Saccharomycotina</taxon>
        <taxon>Pichiomycetes</taxon>
        <taxon>Pichiales</taxon>
        <taxon>Pichiaceae</taxon>
        <taxon>Kuraishia</taxon>
    </lineage>
</organism>
<reference evidence="2" key="1">
    <citation type="submission" date="2013-12" db="EMBL/GenBank/DDBJ databases">
        <authorList>
            <person name="Genoscope - CEA"/>
        </authorList>
    </citation>
    <scope>NUCLEOTIDE SEQUENCE</scope>
    <source>
        <strain evidence="2">CBS 1993</strain>
    </source>
</reference>
<keyword evidence="3" id="KW-1185">Reference proteome</keyword>
<keyword evidence="1" id="KW-0812">Transmembrane</keyword>
<name>W6MNX8_9ASCO</name>
<evidence type="ECO:0000313" key="3">
    <source>
        <dbReference type="Proteomes" id="UP000019384"/>
    </source>
</evidence>
<accession>W6MNX8</accession>
<keyword evidence="1" id="KW-0472">Membrane</keyword>
<dbReference type="GeneID" id="34521358"/>
<dbReference type="RefSeq" id="XP_022459970.1">
    <property type="nucleotide sequence ID" value="XM_022602425.1"/>
</dbReference>
<dbReference type="AlphaFoldDB" id="W6MNX8"/>
<evidence type="ECO:0000256" key="1">
    <source>
        <dbReference type="SAM" id="Phobius"/>
    </source>
</evidence>
<dbReference type="EMBL" id="HG793128">
    <property type="protein sequence ID" value="CDK27978.1"/>
    <property type="molecule type" value="Genomic_DNA"/>
</dbReference>
<evidence type="ECO:0000313" key="2">
    <source>
        <dbReference type="EMBL" id="CDK27978.1"/>
    </source>
</evidence>
<keyword evidence="1" id="KW-1133">Transmembrane helix</keyword>
<gene>
    <name evidence="2" type="ORF">KUCA_T00003958001</name>
</gene>
<reference evidence="2" key="2">
    <citation type="submission" date="2014-02" db="EMBL/GenBank/DDBJ databases">
        <title>Complete DNA sequence of /Kuraishia capsulata/ illustrates novel genomic features among budding yeasts (/Saccharomycotina/).</title>
        <authorList>
            <person name="Morales L."/>
            <person name="Noel B."/>
            <person name="Porcel B."/>
            <person name="Marcet-Houben M."/>
            <person name="Hullo M-F."/>
            <person name="Sacerdot C."/>
            <person name="Tekaia F."/>
            <person name="Leh-Louis V."/>
            <person name="Despons L."/>
            <person name="Khanna V."/>
            <person name="Aury J-M."/>
            <person name="Barbe V."/>
            <person name="Couloux A."/>
            <person name="Labadie K."/>
            <person name="Pelletier E."/>
            <person name="Souciet J-L."/>
            <person name="Boekhout T."/>
            <person name="Gabaldon T."/>
            <person name="Wincker P."/>
            <person name="Dujon B."/>
        </authorList>
    </citation>
    <scope>NUCLEOTIDE SEQUENCE</scope>
    <source>
        <strain evidence="2">CBS 1993</strain>
    </source>
</reference>
<protein>
    <submittedName>
        <fullName evidence="2">Uncharacterized protein</fullName>
    </submittedName>
</protein>
<proteinExistence type="predicted"/>
<sequence>MIDEARKETITWARRRLLGVNTVQQPGKSDDDKMGCFNDKGSLVEIVHMVLLMIAMLKIMFALT</sequence>
<dbReference type="Proteomes" id="UP000019384">
    <property type="component" value="Unassembled WGS sequence"/>
</dbReference>
<feature type="transmembrane region" description="Helical" evidence="1">
    <location>
        <begin position="43"/>
        <end position="63"/>
    </location>
</feature>
<dbReference type="HOGENOM" id="CLU_2867972_0_0_1"/>